<evidence type="ECO:0000313" key="3">
    <source>
        <dbReference type="Proteomes" id="UP001561463"/>
    </source>
</evidence>
<dbReference type="EMBL" id="JBFZPZ010000017">
    <property type="protein sequence ID" value="MEX9254392.1"/>
    <property type="molecule type" value="Genomic_DNA"/>
</dbReference>
<comment type="caution">
    <text evidence="2">The sequence shown here is derived from an EMBL/GenBank/DDBJ whole genome shotgun (WGS) entry which is preliminary data.</text>
</comment>
<reference evidence="2 3" key="1">
    <citation type="submission" date="2024-03" db="EMBL/GenBank/DDBJ databases">
        <title>Role of Flies in the Dissemination of Carbapenem-Resistant Enterobacteriaceae (CRE): An Epidemiological and Genomic Study in China.</title>
        <authorList>
            <person name="Chen K."/>
            <person name="Zhang R."/>
            <person name="Chen S."/>
        </authorList>
    </citation>
    <scope>NUCLEOTIDE SEQUENCE [LARGE SCALE GENOMIC DNA]</scope>
    <source>
        <strain evidence="3">fly-313</strain>
    </source>
</reference>
<evidence type="ECO:0000313" key="2">
    <source>
        <dbReference type="EMBL" id="MEX9254392.1"/>
    </source>
</evidence>
<feature type="signal peptide" evidence="1">
    <location>
        <begin position="1"/>
        <end position="18"/>
    </location>
</feature>
<protein>
    <submittedName>
        <fullName evidence="2">Uncharacterized protein</fullName>
    </submittedName>
</protein>
<dbReference type="RefSeq" id="WP_369498673.1">
    <property type="nucleotide sequence ID" value="NZ_JBFZPZ010000017.1"/>
</dbReference>
<keyword evidence="3" id="KW-1185">Reference proteome</keyword>
<sequence length="121" mass="13319">MKKSVLITILGVAVVATACVSYASRSEKPEYLQAAESRVSSYLTSDYGRVTCESKPLTPQRWQLACLNADKGLAFQYVVQPAEKAPYNVSRPFYLEATSGDAIKSAEQGLMRYLQINTKTS</sequence>
<keyword evidence="1" id="KW-0732">Signal</keyword>
<name>A0ABV4AB36_9ENTR</name>
<organism evidence="2 3">
    <name type="scientific">Pseudenterobacter timonensis</name>
    <dbReference type="NCBI Taxonomy" id="1755099"/>
    <lineage>
        <taxon>Bacteria</taxon>
        <taxon>Pseudomonadati</taxon>
        <taxon>Pseudomonadota</taxon>
        <taxon>Gammaproteobacteria</taxon>
        <taxon>Enterobacterales</taxon>
        <taxon>Enterobacteriaceae</taxon>
        <taxon>Pseudenterobacter</taxon>
    </lineage>
</organism>
<feature type="chain" id="PRO_5046672006" evidence="1">
    <location>
        <begin position="19"/>
        <end position="121"/>
    </location>
</feature>
<dbReference type="PROSITE" id="PS51257">
    <property type="entry name" value="PROKAR_LIPOPROTEIN"/>
    <property type="match status" value="1"/>
</dbReference>
<evidence type="ECO:0000256" key="1">
    <source>
        <dbReference type="SAM" id="SignalP"/>
    </source>
</evidence>
<gene>
    <name evidence="2" type="ORF">AB7Z85_18035</name>
</gene>
<dbReference type="Proteomes" id="UP001561463">
    <property type="component" value="Unassembled WGS sequence"/>
</dbReference>
<proteinExistence type="predicted"/>
<accession>A0ABV4AB36</accession>